<feature type="compositionally biased region" description="Basic and acidic residues" evidence="1">
    <location>
        <begin position="327"/>
        <end position="340"/>
    </location>
</feature>
<feature type="compositionally biased region" description="Basic residues" evidence="1">
    <location>
        <begin position="174"/>
        <end position="188"/>
    </location>
</feature>
<sequence length="888" mass="99664">MTAMHTMNSYRDYLLSLQNANWYNHPGYSNISVPQWNFLRPYDSTAYTNGYTDQHNQQKMYTVSQNVKYNEPFPTKGYQPSFTEPNQKFHPSYRAHNTMFSETPFSALESAQTSQFLKEKTLGGNADSGSPFVYSRHESNTTTMCVINTALNLTKKTPMKPSAVVPARGPTRTKQNKKTQTKNTKSNKKPPNFLDIPSAKTSKTKRKKTNCDQDLIVPPVNTLTNYERNHFFVKNHFNDKPVDLSVDITRLHCKSTSDSVFHTCGTNLNSTSVDKNTEFFKSTIQCMKLPIVLPTEASQETSQNSLYDTPSPSWHSHESSPENTHNPSDHENATSAERETTSKLNIYWTSNKKPENPGSLSELTPCQKVQSYLNEPFGSHSTLLSLLNRNSLTPAESNELTPVRDVHNAYTKPYISHPNETITIDLGGNFQTSVHVKKSLPPSCNSTKDSTEPVQFHPRLSSTPTSDSPRPNQSTQSTSWIVTAKHWKVPEKCVTSYWNKGPITSHKEATNRNGAHFNPISSSVNNTLFESTKVDDCFTTEFEMHLKNKYEHFYKGFTPSKTAVTTPSIDIHVTAQSAAALHTPTTVSRSTTSGSLIIPGSTTMSRQICIPGPTSMSEGTAVSVPAVSGLKVAPKPTLLTVPTYVSGGSAAPRAGNAPREKAPSTASLGSTFLEPRSVQRLTPLEGHTHSAWLATLQKDYNTTRPITSQTDNTVQRETVSNTVLERPLPECSIDSLASNPMLQKRKRHRETRYSCNSCSYTVRKLFNFRLHIAQHCPDTEKLVPVKAQSLKLRCGICAYFATSAKVLRKHVEKHAFEKRFLCGYCRQDFRSHTEAHDHVTEIHKRKVVFCDRKKLYEAMTRRPQLEISLKPYVVLDSKEVDEYLNLSR</sequence>
<keyword evidence="4" id="KW-1185">Reference proteome</keyword>
<dbReference type="AlphaFoldDB" id="A0AAD8BYM4"/>
<dbReference type="InterPro" id="IPR013087">
    <property type="entry name" value="Znf_C2H2_type"/>
</dbReference>
<dbReference type="Gene3D" id="3.30.160.60">
    <property type="entry name" value="Classic Zinc Finger"/>
    <property type="match status" value="1"/>
</dbReference>
<dbReference type="EMBL" id="JASAOG010000022">
    <property type="protein sequence ID" value="KAK0063251.1"/>
    <property type="molecule type" value="Genomic_DNA"/>
</dbReference>
<organism evidence="3 4">
    <name type="scientific">Biomphalaria pfeifferi</name>
    <name type="common">Bloodfluke planorb</name>
    <name type="synonym">Freshwater snail</name>
    <dbReference type="NCBI Taxonomy" id="112525"/>
    <lineage>
        <taxon>Eukaryota</taxon>
        <taxon>Metazoa</taxon>
        <taxon>Spiralia</taxon>
        <taxon>Lophotrochozoa</taxon>
        <taxon>Mollusca</taxon>
        <taxon>Gastropoda</taxon>
        <taxon>Heterobranchia</taxon>
        <taxon>Euthyneura</taxon>
        <taxon>Panpulmonata</taxon>
        <taxon>Hygrophila</taxon>
        <taxon>Lymnaeoidea</taxon>
        <taxon>Planorbidae</taxon>
        <taxon>Biomphalaria</taxon>
    </lineage>
</organism>
<evidence type="ECO:0000313" key="4">
    <source>
        <dbReference type="Proteomes" id="UP001233172"/>
    </source>
</evidence>
<feature type="compositionally biased region" description="Polar residues" evidence="1">
    <location>
        <begin position="297"/>
        <end position="308"/>
    </location>
</feature>
<dbReference type="Proteomes" id="UP001233172">
    <property type="component" value="Unassembled WGS sequence"/>
</dbReference>
<dbReference type="SMART" id="SM00355">
    <property type="entry name" value="ZnF_C2H2"/>
    <property type="match status" value="3"/>
</dbReference>
<feature type="region of interest" description="Disordered" evidence="1">
    <location>
        <begin position="157"/>
        <end position="208"/>
    </location>
</feature>
<feature type="region of interest" description="Disordered" evidence="1">
    <location>
        <begin position="438"/>
        <end position="479"/>
    </location>
</feature>
<evidence type="ECO:0000259" key="2">
    <source>
        <dbReference type="PROSITE" id="PS00028"/>
    </source>
</evidence>
<accession>A0AAD8BYM4</accession>
<protein>
    <submittedName>
        <fullName evidence="3">Zinc finger protein 335</fullName>
    </submittedName>
</protein>
<proteinExistence type="predicted"/>
<dbReference type="PROSITE" id="PS00028">
    <property type="entry name" value="ZINC_FINGER_C2H2_1"/>
    <property type="match status" value="2"/>
</dbReference>
<reference evidence="3" key="2">
    <citation type="submission" date="2023-04" db="EMBL/GenBank/DDBJ databases">
        <authorList>
            <person name="Bu L."/>
            <person name="Lu L."/>
            <person name="Laidemitt M.R."/>
            <person name="Zhang S.M."/>
            <person name="Mutuku M."/>
            <person name="Mkoji G."/>
            <person name="Steinauer M."/>
            <person name="Loker E.S."/>
        </authorList>
    </citation>
    <scope>NUCLEOTIDE SEQUENCE</scope>
    <source>
        <strain evidence="3">KasaAsao</strain>
        <tissue evidence="3">Whole Snail</tissue>
    </source>
</reference>
<feature type="region of interest" description="Disordered" evidence="1">
    <location>
        <begin position="649"/>
        <end position="670"/>
    </location>
</feature>
<evidence type="ECO:0000256" key="1">
    <source>
        <dbReference type="SAM" id="MobiDB-lite"/>
    </source>
</evidence>
<evidence type="ECO:0000313" key="3">
    <source>
        <dbReference type="EMBL" id="KAK0063251.1"/>
    </source>
</evidence>
<feature type="compositionally biased region" description="Polar residues" evidence="1">
    <location>
        <begin position="460"/>
        <end position="479"/>
    </location>
</feature>
<feature type="domain" description="C2H2-type" evidence="2">
    <location>
        <begin position="822"/>
        <end position="843"/>
    </location>
</feature>
<comment type="caution">
    <text evidence="3">The sequence shown here is derived from an EMBL/GenBank/DDBJ whole genome shotgun (WGS) entry which is preliminary data.</text>
</comment>
<gene>
    <name evidence="3" type="ORF">Bpfe_007447</name>
</gene>
<reference evidence="3" key="1">
    <citation type="journal article" date="2023" name="PLoS Negl. Trop. Dis.">
        <title>A genome sequence for Biomphalaria pfeifferi, the major vector snail for the human-infecting parasite Schistosoma mansoni.</title>
        <authorList>
            <person name="Bu L."/>
            <person name="Lu L."/>
            <person name="Laidemitt M.R."/>
            <person name="Zhang S.M."/>
            <person name="Mutuku M."/>
            <person name="Mkoji G."/>
            <person name="Steinauer M."/>
            <person name="Loker E.S."/>
        </authorList>
    </citation>
    <scope>NUCLEOTIDE SEQUENCE</scope>
    <source>
        <strain evidence="3">KasaAsao</strain>
    </source>
</reference>
<feature type="region of interest" description="Disordered" evidence="1">
    <location>
        <begin position="297"/>
        <end position="340"/>
    </location>
</feature>
<name>A0AAD8BYM4_BIOPF</name>
<feature type="domain" description="C2H2-type" evidence="2">
    <location>
        <begin position="755"/>
        <end position="775"/>
    </location>
</feature>